<dbReference type="Proteomes" id="UP000747542">
    <property type="component" value="Unassembled WGS sequence"/>
</dbReference>
<evidence type="ECO:0000313" key="2">
    <source>
        <dbReference type="Proteomes" id="UP000747542"/>
    </source>
</evidence>
<comment type="caution">
    <text evidence="1">The sequence shown here is derived from an EMBL/GenBank/DDBJ whole genome shotgun (WGS) entry which is preliminary data.</text>
</comment>
<reference evidence="1" key="1">
    <citation type="journal article" date="2021" name="Sci. Adv.">
        <title>The American lobster genome reveals insights on longevity, neural, and immune adaptations.</title>
        <authorList>
            <person name="Polinski J.M."/>
            <person name="Zimin A.V."/>
            <person name="Clark K.F."/>
            <person name="Kohn A.B."/>
            <person name="Sadowski N."/>
            <person name="Timp W."/>
            <person name="Ptitsyn A."/>
            <person name="Khanna P."/>
            <person name="Romanova D.Y."/>
            <person name="Williams P."/>
            <person name="Greenwood S.J."/>
            <person name="Moroz L.L."/>
            <person name="Walt D.R."/>
            <person name="Bodnar A.G."/>
        </authorList>
    </citation>
    <scope>NUCLEOTIDE SEQUENCE</scope>
    <source>
        <strain evidence="1">GMGI-L3</strain>
    </source>
</reference>
<dbReference type="AlphaFoldDB" id="A0A8J5JJK1"/>
<sequence>MAPFTHPFLRLHETSSKQKIWTQSRTLSGHGTKAVPVPSLVPDMLPFRGLRDSGNSCQCHLLGASLGPLRQPKPRHLCPQSGSVSYGGHAGLHVMHAATYDCVLLRDCLGRSMPDQEALAC</sequence>
<proteinExistence type="predicted"/>
<keyword evidence="2" id="KW-1185">Reference proteome</keyword>
<evidence type="ECO:0000313" key="1">
    <source>
        <dbReference type="EMBL" id="KAG7157203.1"/>
    </source>
</evidence>
<accession>A0A8J5JJK1</accession>
<dbReference type="EMBL" id="JAHLQT010037907">
    <property type="protein sequence ID" value="KAG7157203.1"/>
    <property type="molecule type" value="Genomic_DNA"/>
</dbReference>
<organism evidence="1 2">
    <name type="scientific">Homarus americanus</name>
    <name type="common">American lobster</name>
    <dbReference type="NCBI Taxonomy" id="6706"/>
    <lineage>
        <taxon>Eukaryota</taxon>
        <taxon>Metazoa</taxon>
        <taxon>Ecdysozoa</taxon>
        <taxon>Arthropoda</taxon>
        <taxon>Crustacea</taxon>
        <taxon>Multicrustacea</taxon>
        <taxon>Malacostraca</taxon>
        <taxon>Eumalacostraca</taxon>
        <taxon>Eucarida</taxon>
        <taxon>Decapoda</taxon>
        <taxon>Pleocyemata</taxon>
        <taxon>Astacidea</taxon>
        <taxon>Nephropoidea</taxon>
        <taxon>Nephropidae</taxon>
        <taxon>Homarus</taxon>
    </lineage>
</organism>
<name>A0A8J5JJK1_HOMAM</name>
<protein>
    <submittedName>
        <fullName evidence="1">Uncharacterized protein</fullName>
    </submittedName>
</protein>
<gene>
    <name evidence="1" type="ORF">Hamer_G010052</name>
</gene>